<dbReference type="SUPFAM" id="SSF53901">
    <property type="entry name" value="Thiolase-like"/>
    <property type="match status" value="2"/>
</dbReference>
<dbReference type="CDD" id="cd00834">
    <property type="entry name" value="KAS_I_II"/>
    <property type="match status" value="1"/>
</dbReference>
<comment type="catalytic activity">
    <reaction evidence="16">
        <text>(3Z)-decenoyl-[ACP] + malonyl-[ACP] + H(+) = 3-oxo-(5Z)-dodecenoyl-[ACP] + holo-[ACP] + CO2</text>
        <dbReference type="Rhea" id="RHEA:54940"/>
        <dbReference type="Rhea" id="RHEA-COMP:9623"/>
        <dbReference type="Rhea" id="RHEA-COMP:9685"/>
        <dbReference type="Rhea" id="RHEA-COMP:9927"/>
        <dbReference type="Rhea" id="RHEA-COMP:14042"/>
        <dbReference type="ChEBI" id="CHEBI:15378"/>
        <dbReference type="ChEBI" id="CHEBI:16526"/>
        <dbReference type="ChEBI" id="CHEBI:64479"/>
        <dbReference type="ChEBI" id="CHEBI:78449"/>
        <dbReference type="ChEBI" id="CHEBI:78798"/>
        <dbReference type="ChEBI" id="CHEBI:138410"/>
    </reaction>
    <physiologicalReaction direction="left-to-right" evidence="16">
        <dbReference type="Rhea" id="RHEA:54941"/>
    </physiologicalReaction>
</comment>
<evidence type="ECO:0000256" key="1">
    <source>
        <dbReference type="ARBA" id="ARBA00004496"/>
    </source>
</evidence>
<evidence type="ECO:0000256" key="8">
    <source>
        <dbReference type="ARBA" id="ARBA00022679"/>
    </source>
</evidence>
<evidence type="ECO:0000313" key="20">
    <source>
        <dbReference type="EMBL" id="WFF40858.1"/>
    </source>
</evidence>
<protein>
    <recommendedName>
        <fullName evidence="13">3-oxoacyl-[acyl-carrier-protein] synthase 1</fullName>
        <ecNumber evidence="5">2.3.1.41</ecNumber>
    </recommendedName>
    <alternativeName>
        <fullName evidence="14">3-oxoacyl-[acyl-carrier-protein] synthase I</fullName>
    </alternativeName>
    <alternativeName>
        <fullName evidence="15">Beta-ketoacyl-ACP synthase I</fullName>
    </alternativeName>
</protein>
<evidence type="ECO:0000259" key="19">
    <source>
        <dbReference type="PROSITE" id="PS52004"/>
    </source>
</evidence>
<evidence type="ECO:0000256" key="6">
    <source>
        <dbReference type="ARBA" id="ARBA00022490"/>
    </source>
</evidence>
<reference evidence="20 21" key="1">
    <citation type="submission" date="2019-01" db="EMBL/GenBank/DDBJ databases">
        <title>Genome sequence of Salinicola endophyticus REST5.</title>
        <authorList>
            <person name="Nascimento F.X."/>
        </authorList>
    </citation>
    <scope>NUCLEOTIDE SEQUENCE [LARGE SCALE GENOMIC DNA]</scope>
    <source>
        <strain evidence="20 21">REST5</strain>
    </source>
</reference>
<evidence type="ECO:0000256" key="11">
    <source>
        <dbReference type="ARBA" id="ARBA00023160"/>
    </source>
</evidence>
<dbReference type="PROSITE" id="PS00606">
    <property type="entry name" value="KS3_1"/>
    <property type="match status" value="1"/>
</dbReference>
<evidence type="ECO:0000256" key="9">
    <source>
        <dbReference type="ARBA" id="ARBA00022832"/>
    </source>
</evidence>
<proteinExistence type="inferred from homology"/>
<keyword evidence="7" id="KW-0444">Lipid biosynthesis</keyword>
<evidence type="ECO:0000256" key="13">
    <source>
        <dbReference type="ARBA" id="ARBA00039450"/>
    </source>
</evidence>
<dbReference type="InterPro" id="IPR014030">
    <property type="entry name" value="Ketoacyl_synth_N"/>
</dbReference>
<evidence type="ECO:0000256" key="10">
    <source>
        <dbReference type="ARBA" id="ARBA00023098"/>
    </source>
</evidence>
<evidence type="ECO:0000256" key="16">
    <source>
        <dbReference type="ARBA" id="ARBA00048121"/>
    </source>
</evidence>
<keyword evidence="11" id="KW-0275">Fatty acid biosynthesis</keyword>
<dbReference type="Proteomes" id="UP001321526">
    <property type="component" value="Chromosome"/>
</dbReference>
<sequence length="405" mass="42800">MKRVVVTGLGIVSCLGNDAQQVLDALRQGRSGIRYKPEYAELGFRSQVAGSVEIDVDALVDRKQLRFMGDAAAYAYIAMQQAIDDSGLAADVVSNPRTGLIAGSGGASSANQVEAADIMRQKGLRRVGPYRVTRTMGSTVSACLATPFQIKGINYSISSACATSAHCIGSAVEQIQLGKQDVVFAGGGEEEHWTLSCLFDAMGALSTGYNDTPEKASRPYDTDRDGFIIAGGGGMLVIEELEHAKARGAKIYAEITGYGATSDGHDMVAPSGEGAARCMRQALAGLEGKVDYVNTHGTSTPVGDVAELKAIREVFGDSTPAMSSTKSLTGHSLGATGVQEAIYSLLMMEHRFLCASANIDNLDEQASGFDIVRTRRDDVEVKRVLSNSFGFGGTNACLVFDRYDG</sequence>
<keyword evidence="9" id="KW-0276">Fatty acid metabolism</keyword>
<dbReference type="InterPro" id="IPR020841">
    <property type="entry name" value="PKS_Beta-ketoAc_synthase_dom"/>
</dbReference>
<dbReference type="EC" id="2.3.1.41" evidence="5"/>
<comment type="subcellular location">
    <subcellularLocation>
        <location evidence="1">Cytoplasm</location>
    </subcellularLocation>
</comment>
<comment type="pathway">
    <text evidence="2">Lipid metabolism; fatty acid biosynthesis.</text>
</comment>
<evidence type="ECO:0000256" key="4">
    <source>
        <dbReference type="ARBA" id="ARBA00011738"/>
    </source>
</evidence>
<evidence type="ECO:0000256" key="14">
    <source>
        <dbReference type="ARBA" id="ARBA00041620"/>
    </source>
</evidence>
<feature type="domain" description="Ketosynthase family 3 (KS3)" evidence="19">
    <location>
        <begin position="1"/>
        <end position="402"/>
    </location>
</feature>
<evidence type="ECO:0000256" key="5">
    <source>
        <dbReference type="ARBA" id="ARBA00013191"/>
    </source>
</evidence>
<accession>A0ABY8FDG0</accession>
<dbReference type="EMBL" id="CP035631">
    <property type="protein sequence ID" value="WFF40858.1"/>
    <property type="molecule type" value="Genomic_DNA"/>
</dbReference>
<evidence type="ECO:0000256" key="17">
    <source>
        <dbReference type="ARBA" id="ARBA00048506"/>
    </source>
</evidence>
<dbReference type="PROSITE" id="PS52004">
    <property type="entry name" value="KS3_2"/>
    <property type="match status" value="1"/>
</dbReference>
<dbReference type="InterPro" id="IPR000794">
    <property type="entry name" value="Beta-ketoacyl_synthase"/>
</dbReference>
<keyword evidence="21" id="KW-1185">Reference proteome</keyword>
<evidence type="ECO:0000256" key="3">
    <source>
        <dbReference type="ARBA" id="ARBA00008467"/>
    </source>
</evidence>
<evidence type="ECO:0000256" key="12">
    <source>
        <dbReference type="ARBA" id="ARBA00023315"/>
    </source>
</evidence>
<evidence type="ECO:0000256" key="18">
    <source>
        <dbReference type="RuleBase" id="RU003694"/>
    </source>
</evidence>
<dbReference type="InterPro" id="IPR018201">
    <property type="entry name" value="Ketoacyl_synth_AS"/>
</dbReference>
<evidence type="ECO:0000256" key="2">
    <source>
        <dbReference type="ARBA" id="ARBA00005194"/>
    </source>
</evidence>
<comment type="catalytic activity">
    <reaction evidence="17">
        <text>a fatty acyl-[ACP] + malonyl-[ACP] + H(+) = a 3-oxoacyl-[ACP] + holo-[ACP] + CO2</text>
        <dbReference type="Rhea" id="RHEA:22836"/>
        <dbReference type="Rhea" id="RHEA-COMP:9623"/>
        <dbReference type="Rhea" id="RHEA-COMP:9685"/>
        <dbReference type="Rhea" id="RHEA-COMP:9916"/>
        <dbReference type="Rhea" id="RHEA-COMP:14125"/>
        <dbReference type="ChEBI" id="CHEBI:15378"/>
        <dbReference type="ChEBI" id="CHEBI:16526"/>
        <dbReference type="ChEBI" id="CHEBI:64479"/>
        <dbReference type="ChEBI" id="CHEBI:78449"/>
        <dbReference type="ChEBI" id="CHEBI:78776"/>
        <dbReference type="ChEBI" id="CHEBI:138651"/>
        <dbReference type="EC" id="2.3.1.41"/>
    </reaction>
    <physiologicalReaction direction="left-to-right" evidence="17">
        <dbReference type="Rhea" id="RHEA:22837"/>
    </physiologicalReaction>
</comment>
<dbReference type="InterPro" id="IPR014031">
    <property type="entry name" value="Ketoacyl_synth_C"/>
</dbReference>
<dbReference type="InterPro" id="IPR016039">
    <property type="entry name" value="Thiolase-like"/>
</dbReference>
<keyword evidence="12" id="KW-0012">Acyltransferase</keyword>
<dbReference type="Gene3D" id="3.40.47.10">
    <property type="match status" value="2"/>
</dbReference>
<comment type="subunit">
    <text evidence="4">Homodimer.</text>
</comment>
<dbReference type="SMART" id="SM00825">
    <property type="entry name" value="PKS_KS"/>
    <property type="match status" value="1"/>
</dbReference>
<dbReference type="PANTHER" id="PTHR11712:SF306">
    <property type="entry name" value="3-OXOACYL-[ACYL-CARRIER-PROTEIN] SYNTHASE 1"/>
    <property type="match status" value="1"/>
</dbReference>
<comment type="similarity">
    <text evidence="3 18">Belongs to the thiolase-like superfamily. Beta-ketoacyl-ACP synthases family.</text>
</comment>
<evidence type="ECO:0000256" key="7">
    <source>
        <dbReference type="ARBA" id="ARBA00022516"/>
    </source>
</evidence>
<name>A0ABY8FDG0_9GAMM</name>
<keyword evidence="8 18" id="KW-0808">Transferase</keyword>
<keyword evidence="6" id="KW-0963">Cytoplasm</keyword>
<gene>
    <name evidence="20" type="ORF">EVC62_04730</name>
</gene>
<organism evidence="20 21">
    <name type="scientific">Salinicola endophyticus</name>
    <dbReference type="NCBI Taxonomy" id="1949083"/>
    <lineage>
        <taxon>Bacteria</taxon>
        <taxon>Pseudomonadati</taxon>
        <taxon>Pseudomonadota</taxon>
        <taxon>Gammaproteobacteria</taxon>
        <taxon>Oceanospirillales</taxon>
        <taxon>Halomonadaceae</taxon>
        <taxon>Salinicola</taxon>
    </lineage>
</organism>
<evidence type="ECO:0000313" key="21">
    <source>
        <dbReference type="Proteomes" id="UP001321526"/>
    </source>
</evidence>
<dbReference type="Pfam" id="PF02801">
    <property type="entry name" value="Ketoacyl-synt_C"/>
    <property type="match status" value="1"/>
</dbReference>
<dbReference type="PANTHER" id="PTHR11712">
    <property type="entry name" value="POLYKETIDE SYNTHASE-RELATED"/>
    <property type="match status" value="1"/>
</dbReference>
<dbReference type="NCBIfam" id="NF005589">
    <property type="entry name" value="PRK07314.1"/>
    <property type="match status" value="1"/>
</dbReference>
<dbReference type="Pfam" id="PF00109">
    <property type="entry name" value="ketoacyl-synt"/>
    <property type="match status" value="1"/>
</dbReference>
<keyword evidence="10" id="KW-0443">Lipid metabolism</keyword>
<dbReference type="RefSeq" id="WP_110674012.1">
    <property type="nucleotide sequence ID" value="NZ_CP035631.1"/>
</dbReference>
<dbReference type="NCBIfam" id="NF005935">
    <property type="entry name" value="PRK07967.1"/>
    <property type="match status" value="1"/>
</dbReference>
<evidence type="ECO:0000256" key="15">
    <source>
        <dbReference type="ARBA" id="ARBA00042143"/>
    </source>
</evidence>